<feature type="region of interest" description="Disordered" evidence="1">
    <location>
        <begin position="13"/>
        <end position="83"/>
    </location>
</feature>
<dbReference type="EMBL" id="JBHUME010000009">
    <property type="protein sequence ID" value="MFD2613816.1"/>
    <property type="molecule type" value="Genomic_DNA"/>
</dbReference>
<gene>
    <name evidence="2" type="ORF">ACFSUF_15475</name>
</gene>
<name>A0ABW5PGF4_9BACL</name>
<keyword evidence="3" id="KW-1185">Reference proteome</keyword>
<organism evidence="2 3">
    <name type="scientific">Paenibacillus gansuensis</name>
    <dbReference type="NCBI Taxonomy" id="306542"/>
    <lineage>
        <taxon>Bacteria</taxon>
        <taxon>Bacillati</taxon>
        <taxon>Bacillota</taxon>
        <taxon>Bacilli</taxon>
        <taxon>Bacillales</taxon>
        <taxon>Paenibacillaceae</taxon>
        <taxon>Paenibacillus</taxon>
    </lineage>
</organism>
<reference evidence="3" key="1">
    <citation type="journal article" date="2019" name="Int. J. Syst. Evol. Microbiol.">
        <title>The Global Catalogue of Microorganisms (GCM) 10K type strain sequencing project: providing services to taxonomists for standard genome sequencing and annotation.</title>
        <authorList>
            <consortium name="The Broad Institute Genomics Platform"/>
            <consortium name="The Broad Institute Genome Sequencing Center for Infectious Disease"/>
            <person name="Wu L."/>
            <person name="Ma J."/>
        </authorList>
    </citation>
    <scope>NUCLEOTIDE SEQUENCE [LARGE SCALE GENOMIC DNA]</scope>
    <source>
        <strain evidence="3">KCTC 3950</strain>
    </source>
</reference>
<feature type="compositionally biased region" description="Polar residues" evidence="1">
    <location>
        <begin position="70"/>
        <end position="82"/>
    </location>
</feature>
<evidence type="ECO:0000313" key="3">
    <source>
        <dbReference type="Proteomes" id="UP001597541"/>
    </source>
</evidence>
<evidence type="ECO:0000256" key="1">
    <source>
        <dbReference type="SAM" id="MobiDB-lite"/>
    </source>
</evidence>
<proteinExistence type="predicted"/>
<feature type="compositionally biased region" description="Low complexity" evidence="1">
    <location>
        <begin position="57"/>
        <end position="69"/>
    </location>
</feature>
<accession>A0ABW5PGF4</accession>
<dbReference type="Proteomes" id="UP001597541">
    <property type="component" value="Unassembled WGS sequence"/>
</dbReference>
<sequence length="152" mass="16708">MYNRFGERVRDGIGWIGDLGTGNGSPGSIQGPADGSGNTEPDYHPGNGNGKGKTKSADAAASTVTATGSIETPSDAPSTEPNIEQVMSDLVTNETKPAEDFSTELVKENPYRYAGYYWDRKTQYYYLQATTTTRGRHALFLRIRMRVRLRVH</sequence>
<dbReference type="RefSeq" id="WP_377604008.1">
    <property type="nucleotide sequence ID" value="NZ_JBHUME010000009.1"/>
</dbReference>
<evidence type="ECO:0000313" key="2">
    <source>
        <dbReference type="EMBL" id="MFD2613816.1"/>
    </source>
</evidence>
<protein>
    <recommendedName>
        <fullName evidence="4">OCRE domain-containing protein</fullName>
    </recommendedName>
</protein>
<feature type="compositionally biased region" description="Gly residues" evidence="1">
    <location>
        <begin position="14"/>
        <end position="25"/>
    </location>
</feature>
<evidence type="ECO:0008006" key="4">
    <source>
        <dbReference type="Google" id="ProtNLM"/>
    </source>
</evidence>
<comment type="caution">
    <text evidence="2">The sequence shown here is derived from an EMBL/GenBank/DDBJ whole genome shotgun (WGS) entry which is preliminary data.</text>
</comment>